<dbReference type="PANTHER" id="PTHR31086">
    <property type="entry name" value="ALUMINUM-ACTIVATED MALATE TRANSPORTER 10"/>
    <property type="match status" value="1"/>
</dbReference>
<dbReference type="InterPro" id="IPR032692">
    <property type="entry name" value="YccS_N"/>
</dbReference>
<proteinExistence type="predicted"/>
<evidence type="ECO:0000256" key="5">
    <source>
        <dbReference type="SAM" id="Phobius"/>
    </source>
</evidence>
<evidence type="ECO:0000256" key="1">
    <source>
        <dbReference type="ARBA" id="ARBA00004141"/>
    </source>
</evidence>
<keyword evidence="9" id="KW-1185">Reference proteome</keyword>
<feature type="transmembrane region" description="Helical" evidence="5">
    <location>
        <begin position="87"/>
        <end position="105"/>
    </location>
</feature>
<gene>
    <name evidence="8" type="ORF">BX611_2139</name>
</gene>
<feature type="transmembrane region" description="Helical" evidence="5">
    <location>
        <begin position="397"/>
        <end position="414"/>
    </location>
</feature>
<dbReference type="OrthoDB" id="8670769at2"/>
<feature type="transmembrane region" description="Helical" evidence="5">
    <location>
        <begin position="112"/>
        <end position="129"/>
    </location>
</feature>
<dbReference type="RefSeq" id="WP_115880990.1">
    <property type="nucleotide sequence ID" value="NZ_QTTQ01000011.1"/>
</dbReference>
<keyword evidence="2 5" id="KW-0812">Transmembrane</keyword>
<evidence type="ECO:0000313" key="8">
    <source>
        <dbReference type="EMBL" id="REE80496.1"/>
    </source>
</evidence>
<reference evidence="8 9" key="1">
    <citation type="submission" date="2018-08" db="EMBL/GenBank/DDBJ databases">
        <title>Genomic Encyclopedia of Type Strains, Phase III (KMG-III): the genomes of soil and plant-associated and newly described type strains.</title>
        <authorList>
            <person name="Whitman W."/>
        </authorList>
    </citation>
    <scope>NUCLEOTIDE SEQUENCE [LARGE SCALE GENOMIC DNA]</scope>
    <source>
        <strain evidence="8 9">325-5</strain>
    </source>
</reference>
<keyword evidence="4 5" id="KW-0472">Membrane</keyword>
<feature type="domain" description="Integral membrane protein YccS N-terminal" evidence="6">
    <location>
        <begin position="69"/>
        <end position="317"/>
    </location>
</feature>
<evidence type="ECO:0000313" key="9">
    <source>
        <dbReference type="Proteomes" id="UP000256429"/>
    </source>
</evidence>
<comment type="subcellular location">
    <subcellularLocation>
        <location evidence="1">Membrane</location>
        <topology evidence="1">Multi-pass membrane protein</topology>
    </subcellularLocation>
</comment>
<dbReference type="Proteomes" id="UP000256429">
    <property type="component" value="Unassembled WGS sequence"/>
</dbReference>
<evidence type="ECO:0000256" key="2">
    <source>
        <dbReference type="ARBA" id="ARBA00022692"/>
    </source>
</evidence>
<dbReference type="AlphaFoldDB" id="A0A3D9RTQ7"/>
<evidence type="ECO:0000256" key="4">
    <source>
        <dbReference type="ARBA" id="ARBA00023136"/>
    </source>
</evidence>
<feature type="transmembrane region" description="Helical" evidence="5">
    <location>
        <begin position="449"/>
        <end position="480"/>
    </location>
</feature>
<keyword evidence="3 5" id="KW-1133">Transmembrane helix</keyword>
<evidence type="ECO:0000259" key="7">
    <source>
        <dbReference type="Pfam" id="PF13515"/>
    </source>
</evidence>
<feature type="transmembrane region" description="Helical" evidence="5">
    <location>
        <begin position="64"/>
        <end position="81"/>
    </location>
</feature>
<feature type="transmembrane region" description="Helical" evidence="5">
    <location>
        <begin position="486"/>
        <end position="505"/>
    </location>
</feature>
<dbReference type="EMBL" id="QTTQ01000011">
    <property type="protein sequence ID" value="REE80496.1"/>
    <property type="molecule type" value="Genomic_DNA"/>
</dbReference>
<protein>
    <submittedName>
        <fullName evidence="8">Putative membrane protein YccC</fullName>
    </submittedName>
</protein>
<dbReference type="Pfam" id="PF13515">
    <property type="entry name" value="FUSC_2"/>
    <property type="match status" value="1"/>
</dbReference>
<dbReference type="GO" id="GO:0016020">
    <property type="term" value="C:membrane"/>
    <property type="evidence" value="ECO:0007669"/>
    <property type="project" value="UniProtKB-SubCell"/>
</dbReference>
<dbReference type="InterPro" id="IPR049453">
    <property type="entry name" value="Memb_transporter_dom"/>
</dbReference>
<feature type="transmembrane region" description="Helical" evidence="5">
    <location>
        <begin position="12"/>
        <end position="34"/>
    </location>
</feature>
<comment type="caution">
    <text evidence="8">The sequence shown here is derived from an EMBL/GenBank/DDBJ whole genome shotgun (WGS) entry which is preliminary data.</text>
</comment>
<feature type="transmembrane region" description="Helical" evidence="5">
    <location>
        <begin position="141"/>
        <end position="161"/>
    </location>
</feature>
<sequence length="742" mass="84656">MLEKISRFIISFNFLKAFVLAFAMITPILIGNFLLNDISVGFSVALGVLFCSPTDVPGSLKHKFFGLLAAIILSFSLTFLFGAISEIGWVLVLLLGIIVFLVSYLSVFGFRASLISFSGLLAIVLSFAYNSTSISLWEHSLLIALGGFWYLILSMSASLLFPKIQTDELFVEVIEKTADFLRVRGELLICKTKRDALYHKMFELQAEINDKHENLREIILNNSANTVLSNRTRRQQLVFSELMEILELAVANPVNYKKFDEVFDKHQEKIAVFKNLTFEIANQLDHISKVIRKEAILKPNPKIDELLKETTRNIDYYRILVGLPKSRVGTLMLLNLNNYQEKQVQNIVGLERVLGNYISNNKILDIKDANRFITPQDYDFKKLIENFSFKSPIFKHSLRLALIVVIGFLIGNIFSMQNPYWILLTVIVIMRPSYGLTKDRTIQRVVGTLIGASIATLIILMTQSTLIYGIIAIISLPIAFSIIQSNYRNAAIFITLNVVFVYAIVEPNILSVIKFRVIDTLIGATLAFGANYFLWPAWQFQNIQEYFIEVIQSNCNFLKQIDAYYHKKGEVPTVYKLSRKEAFLAIGNLNAAFQRMNQDPKSKQKDFTHIYEIITINNTFLSSLTSLGMFIRNNKTVAVPFQFEIIVAHIISNLKLAIEILNDSASIKELEHSEVDKAQKLYDSYFENLSNQRDKEIEEGIEITIEMGDKLKETQLVSEQVKWLFNLSEKLINVVKQYKSNT</sequence>
<feature type="domain" description="Integral membrane bound transporter" evidence="7">
    <location>
        <begin position="407"/>
        <end position="528"/>
    </location>
</feature>
<accession>A0A3D9RTQ7</accession>
<dbReference type="Pfam" id="PF12805">
    <property type="entry name" value="FUSC-like"/>
    <property type="match status" value="1"/>
</dbReference>
<evidence type="ECO:0000256" key="3">
    <source>
        <dbReference type="ARBA" id="ARBA00022989"/>
    </source>
</evidence>
<organism evidence="8 9">
    <name type="scientific">Lutibacter oceani</name>
    <dbReference type="NCBI Taxonomy" id="1853311"/>
    <lineage>
        <taxon>Bacteria</taxon>
        <taxon>Pseudomonadati</taxon>
        <taxon>Bacteroidota</taxon>
        <taxon>Flavobacteriia</taxon>
        <taxon>Flavobacteriales</taxon>
        <taxon>Flavobacteriaceae</taxon>
        <taxon>Lutibacter</taxon>
    </lineage>
</organism>
<name>A0A3D9RTQ7_9FLAO</name>
<evidence type="ECO:0000259" key="6">
    <source>
        <dbReference type="Pfam" id="PF12805"/>
    </source>
</evidence>